<dbReference type="GO" id="GO:0046872">
    <property type="term" value="F:metal ion binding"/>
    <property type="evidence" value="ECO:0007669"/>
    <property type="project" value="UniProtKB-KW"/>
</dbReference>
<dbReference type="EMBL" id="CAIIXF020000008">
    <property type="protein sequence ID" value="CAH1791421.1"/>
    <property type="molecule type" value="Genomic_DNA"/>
</dbReference>
<evidence type="ECO:0000256" key="2">
    <source>
        <dbReference type="ARBA" id="ARBA00022723"/>
    </source>
</evidence>
<dbReference type="Pfam" id="PF09243">
    <property type="entry name" value="Rsm22"/>
    <property type="match status" value="1"/>
</dbReference>
<accession>A0A8S4PEE7</accession>
<feature type="region of interest" description="Disordered" evidence="8">
    <location>
        <begin position="492"/>
        <end position="547"/>
    </location>
</feature>
<keyword evidence="3" id="KW-0809">Transit peptide</keyword>
<evidence type="ECO:0000256" key="4">
    <source>
        <dbReference type="ARBA" id="ARBA00023004"/>
    </source>
</evidence>
<dbReference type="Gene3D" id="3.40.50.150">
    <property type="entry name" value="Vaccinia Virus protein VP39"/>
    <property type="match status" value="1"/>
</dbReference>
<feature type="region of interest" description="Disordered" evidence="8">
    <location>
        <begin position="459"/>
        <end position="478"/>
    </location>
</feature>
<dbReference type="GO" id="GO:0051536">
    <property type="term" value="F:iron-sulfur cluster binding"/>
    <property type="evidence" value="ECO:0007669"/>
    <property type="project" value="UniProtKB-KW"/>
</dbReference>
<dbReference type="InterPro" id="IPR015324">
    <property type="entry name" value="Ribosomal_Rsm22-like"/>
</dbReference>
<organism evidence="9 10">
    <name type="scientific">Owenia fusiformis</name>
    <name type="common">Polychaete worm</name>
    <dbReference type="NCBI Taxonomy" id="6347"/>
    <lineage>
        <taxon>Eukaryota</taxon>
        <taxon>Metazoa</taxon>
        <taxon>Spiralia</taxon>
        <taxon>Lophotrochozoa</taxon>
        <taxon>Annelida</taxon>
        <taxon>Polychaeta</taxon>
        <taxon>Sedentaria</taxon>
        <taxon>Canalipalpata</taxon>
        <taxon>Sabellida</taxon>
        <taxon>Oweniida</taxon>
        <taxon>Oweniidae</taxon>
        <taxon>Owenia</taxon>
    </lineage>
</organism>
<name>A0A8S4PEE7_OWEFU</name>
<dbReference type="InterPro" id="IPR029063">
    <property type="entry name" value="SAM-dependent_MTases_sf"/>
</dbReference>
<keyword evidence="5" id="KW-0411">Iron-sulfur</keyword>
<dbReference type="GO" id="GO:0006412">
    <property type="term" value="P:translation"/>
    <property type="evidence" value="ECO:0007669"/>
    <property type="project" value="InterPro"/>
</dbReference>
<evidence type="ECO:0000256" key="3">
    <source>
        <dbReference type="ARBA" id="ARBA00022946"/>
    </source>
</evidence>
<keyword evidence="2" id="KW-0479">Metal-binding</keyword>
<keyword evidence="4" id="KW-0408">Iron</keyword>
<dbReference type="GO" id="GO:0005763">
    <property type="term" value="C:mitochondrial small ribosomal subunit"/>
    <property type="evidence" value="ECO:0007669"/>
    <property type="project" value="TreeGrafter"/>
</dbReference>
<feature type="compositionally biased region" description="Basic and acidic residues" evidence="8">
    <location>
        <begin position="492"/>
        <end position="504"/>
    </location>
</feature>
<evidence type="ECO:0008006" key="11">
    <source>
        <dbReference type="Google" id="ProtNLM"/>
    </source>
</evidence>
<feature type="compositionally biased region" description="Basic and acidic residues" evidence="8">
    <location>
        <begin position="517"/>
        <end position="534"/>
    </location>
</feature>
<dbReference type="GO" id="GO:0008168">
    <property type="term" value="F:methyltransferase activity"/>
    <property type="evidence" value="ECO:0007669"/>
    <property type="project" value="InterPro"/>
</dbReference>
<gene>
    <name evidence="9" type="ORF">OFUS_LOCUS16504</name>
</gene>
<protein>
    <recommendedName>
        <fullName evidence="11">Methyltransferase-like protein 17, mitochondrial</fullName>
    </recommendedName>
</protein>
<evidence type="ECO:0000256" key="6">
    <source>
        <dbReference type="ARBA" id="ARBA00023128"/>
    </source>
</evidence>
<feature type="compositionally biased region" description="Basic and acidic residues" evidence="8">
    <location>
        <begin position="459"/>
        <end position="476"/>
    </location>
</feature>
<dbReference type="AlphaFoldDB" id="A0A8S4PEE7"/>
<feature type="compositionally biased region" description="Polar residues" evidence="8">
    <location>
        <begin position="505"/>
        <end position="516"/>
    </location>
</feature>
<dbReference type="Proteomes" id="UP000749559">
    <property type="component" value="Unassembled WGS sequence"/>
</dbReference>
<evidence type="ECO:0000256" key="5">
    <source>
        <dbReference type="ARBA" id="ARBA00023014"/>
    </source>
</evidence>
<dbReference type="InterPro" id="IPR052571">
    <property type="entry name" value="Mt_RNA_Methyltransferase"/>
</dbReference>
<dbReference type="OrthoDB" id="421327at2759"/>
<reference evidence="9" key="1">
    <citation type="submission" date="2022-03" db="EMBL/GenBank/DDBJ databases">
        <authorList>
            <person name="Martin C."/>
        </authorList>
    </citation>
    <scope>NUCLEOTIDE SEQUENCE</scope>
</reference>
<proteinExistence type="predicted"/>
<sequence length="561" mass="64040">MLSSKKILTYSRYVIHRARYKHKYQVTLDPGVEKELESGKLKHKLHPGIVPNKVRALPARLQYAIEKLLSDYPVKNLSIKSDALAKYLTSRQLAVEDHVIQSKGISIEQDILKKEMEKMVKKHGNELTDEVLEGMNKRVKAASLKTLKTRVYNWKPMEYSAFDTICYLLGCGVQQYHVLRHIFTQISQRDPDFNPNRLFDFGSGVGTATWAANQVWRKSLVEHYCVDKSSDMNTLAKLLLLGGDENNEQMAFKGVFFKEFFRPESNTRQYDVVVSAYSLMELKHTKDRLEVVESLWKRTNGYLVLVEYGSNAGFQCIHEARDHILQLNAQQSLVEGADFEGGHVFAPCPHELPCPRFTQEKKTPCNFPIRYKKLTNTQNLNDGNVKTDVYSYLVMKRGPRTDPSLSWPRVVREGVNPKHCSYCRVCTSTGTLDEAIISKGKSGKHLYKVAKYTAWGDRLPVKDTPQSEKDNLHPMDTDSETLKNVVADDLNHTDGNQRLKDTDSLSHATRTNTTTKQDFEKSNNNPPKDDDKQTELSQTSNTTECIDSHVDESVTRYFNST</sequence>
<evidence type="ECO:0000313" key="10">
    <source>
        <dbReference type="Proteomes" id="UP000749559"/>
    </source>
</evidence>
<comment type="caution">
    <text evidence="9">The sequence shown here is derived from an EMBL/GenBank/DDBJ whole genome shotgun (WGS) entry which is preliminary data.</text>
</comment>
<comment type="function">
    <text evidence="7">Mitochondrial ribosome (mitoribosome) assembly factor. Binds at the interface of the head and body domains of the mitochondrial small ribosomal subunit (mt-SSU), occluding the mRNA channel and preventing compaction of the head domain towards the body. Probable inactive methyltransferase: retains the characteristic folding and ability to bind S-adenosyl-L-methionine, but it probably lost its methyltransferase activity.</text>
</comment>
<keyword evidence="10" id="KW-1185">Reference proteome</keyword>
<dbReference type="SUPFAM" id="SSF53335">
    <property type="entry name" value="S-adenosyl-L-methionine-dependent methyltransferases"/>
    <property type="match status" value="1"/>
</dbReference>
<evidence type="ECO:0000256" key="1">
    <source>
        <dbReference type="ARBA" id="ARBA00004173"/>
    </source>
</evidence>
<evidence type="ECO:0000256" key="7">
    <source>
        <dbReference type="ARBA" id="ARBA00045681"/>
    </source>
</evidence>
<keyword evidence="6" id="KW-0496">Mitochondrion</keyword>
<comment type="subcellular location">
    <subcellularLocation>
        <location evidence="1">Mitochondrion</location>
    </subcellularLocation>
</comment>
<evidence type="ECO:0000256" key="8">
    <source>
        <dbReference type="SAM" id="MobiDB-lite"/>
    </source>
</evidence>
<feature type="compositionally biased region" description="Polar residues" evidence="8">
    <location>
        <begin position="535"/>
        <end position="545"/>
    </location>
</feature>
<dbReference type="PANTHER" id="PTHR13184:SF5">
    <property type="entry name" value="METHYLTRANSFERASE-LIKE PROTEIN 17, MITOCHONDRIAL"/>
    <property type="match status" value="1"/>
</dbReference>
<dbReference type="GO" id="GO:0003735">
    <property type="term" value="F:structural constituent of ribosome"/>
    <property type="evidence" value="ECO:0007669"/>
    <property type="project" value="TreeGrafter"/>
</dbReference>
<evidence type="ECO:0000313" key="9">
    <source>
        <dbReference type="EMBL" id="CAH1791421.1"/>
    </source>
</evidence>
<dbReference type="PANTHER" id="PTHR13184">
    <property type="entry name" value="37S RIBOSOMAL PROTEIN S22"/>
    <property type="match status" value="1"/>
</dbReference>